<organism evidence="1 2">
    <name type="scientific">Zophobas morio</name>
    <dbReference type="NCBI Taxonomy" id="2755281"/>
    <lineage>
        <taxon>Eukaryota</taxon>
        <taxon>Metazoa</taxon>
        <taxon>Ecdysozoa</taxon>
        <taxon>Arthropoda</taxon>
        <taxon>Hexapoda</taxon>
        <taxon>Insecta</taxon>
        <taxon>Pterygota</taxon>
        <taxon>Neoptera</taxon>
        <taxon>Endopterygota</taxon>
        <taxon>Coleoptera</taxon>
        <taxon>Polyphaga</taxon>
        <taxon>Cucujiformia</taxon>
        <taxon>Tenebrionidae</taxon>
        <taxon>Zophobas</taxon>
    </lineage>
</organism>
<dbReference type="EMBL" id="JALNTZ010000001">
    <property type="protein sequence ID" value="KAJ3666017.1"/>
    <property type="molecule type" value="Genomic_DNA"/>
</dbReference>
<evidence type="ECO:0000313" key="1">
    <source>
        <dbReference type="EMBL" id="KAJ3666017.1"/>
    </source>
</evidence>
<evidence type="ECO:0000313" key="2">
    <source>
        <dbReference type="Proteomes" id="UP001168821"/>
    </source>
</evidence>
<accession>A0AA38IYJ0</accession>
<keyword evidence="2" id="KW-1185">Reference proteome</keyword>
<reference evidence="1" key="1">
    <citation type="journal article" date="2023" name="G3 (Bethesda)">
        <title>Whole genome assemblies of Zophobas morio and Tenebrio molitor.</title>
        <authorList>
            <person name="Kaur S."/>
            <person name="Stinson S.A."/>
            <person name="diCenzo G.C."/>
        </authorList>
    </citation>
    <scope>NUCLEOTIDE SEQUENCE</scope>
    <source>
        <strain evidence="1">QUZm001</strain>
    </source>
</reference>
<name>A0AA38IYJ0_9CUCU</name>
<gene>
    <name evidence="1" type="ORF">Zmor_001475</name>
</gene>
<comment type="caution">
    <text evidence="1">The sequence shown here is derived from an EMBL/GenBank/DDBJ whole genome shotgun (WGS) entry which is preliminary data.</text>
</comment>
<dbReference type="AlphaFoldDB" id="A0AA38IYJ0"/>
<sequence>MDCTTFKVEGQSLIQRTSQPDLLEKFDSEVGAIESGTEVGCITLTFEHDKQSPQERALKSCVPKQVFDEDVCTYMEELVAEIGGKKTSCSFCKSDDSLLLIPNPSNEKRDETPLLWCIEIIGICCGVNHVGEILKTETYSRIILMEADPRRSVRCVEQMSGCSRSTTHRILQERRLHPYHYTRVQHLGPTDYPIPAHRLIVLLLICSHVSEMWIIIIIRVAPERPFRIG</sequence>
<dbReference type="Proteomes" id="UP001168821">
    <property type="component" value="Unassembled WGS sequence"/>
</dbReference>
<proteinExistence type="predicted"/>
<protein>
    <submittedName>
        <fullName evidence="1">Uncharacterized protein</fullName>
    </submittedName>
</protein>